<name>A0ABU1YNU6_ROSSA</name>
<organism evidence="2 3">
    <name type="scientific">Roseateles saccharophilus</name>
    <name type="common">Pseudomonas saccharophila</name>
    <dbReference type="NCBI Taxonomy" id="304"/>
    <lineage>
        <taxon>Bacteria</taxon>
        <taxon>Pseudomonadati</taxon>
        <taxon>Pseudomonadota</taxon>
        <taxon>Betaproteobacteria</taxon>
        <taxon>Burkholderiales</taxon>
        <taxon>Sphaerotilaceae</taxon>
        <taxon>Roseateles</taxon>
    </lineage>
</organism>
<keyword evidence="1" id="KW-1133">Transmembrane helix</keyword>
<dbReference type="Proteomes" id="UP001180453">
    <property type="component" value="Unassembled WGS sequence"/>
</dbReference>
<protein>
    <recommendedName>
        <fullName evidence="4">DUF3592 domain-containing protein</fullName>
    </recommendedName>
</protein>
<dbReference type="EMBL" id="JAVDXU010000002">
    <property type="protein sequence ID" value="MDR7270535.1"/>
    <property type="molecule type" value="Genomic_DNA"/>
</dbReference>
<keyword evidence="1" id="KW-0812">Transmembrane</keyword>
<evidence type="ECO:0000313" key="3">
    <source>
        <dbReference type="Proteomes" id="UP001180453"/>
    </source>
</evidence>
<keyword evidence="3" id="KW-1185">Reference proteome</keyword>
<accession>A0ABU1YNU6</accession>
<evidence type="ECO:0000313" key="2">
    <source>
        <dbReference type="EMBL" id="MDR7270535.1"/>
    </source>
</evidence>
<reference evidence="2 3" key="1">
    <citation type="submission" date="2023-07" db="EMBL/GenBank/DDBJ databases">
        <title>Sorghum-associated microbial communities from plants grown in Nebraska, USA.</title>
        <authorList>
            <person name="Schachtman D."/>
        </authorList>
    </citation>
    <scope>NUCLEOTIDE SEQUENCE [LARGE SCALE GENOMIC DNA]</scope>
    <source>
        <strain evidence="2 3">BE314</strain>
    </source>
</reference>
<keyword evidence="1" id="KW-0472">Membrane</keyword>
<dbReference type="RefSeq" id="WP_310266524.1">
    <property type="nucleotide sequence ID" value="NZ_JAVDXU010000002.1"/>
</dbReference>
<evidence type="ECO:0000256" key="1">
    <source>
        <dbReference type="SAM" id="Phobius"/>
    </source>
</evidence>
<sequence length="154" mass="16929">MLSGLRSWIFLLALLIGGPYVMFSGASDARDIKRLQANGRETMAVVESIEWRKKRSGSESGFRGHIVFKTEAGNLVNAEIGLPQQQGQAMKDGKADPVVKVRYLPNEPNVVRLADMQDNTSETRWIGAVMFLIGLALLIWRWRKSSAGPATAAA</sequence>
<evidence type="ECO:0008006" key="4">
    <source>
        <dbReference type="Google" id="ProtNLM"/>
    </source>
</evidence>
<proteinExistence type="predicted"/>
<gene>
    <name evidence="2" type="ORF">J2X20_003193</name>
</gene>
<comment type="caution">
    <text evidence="2">The sequence shown here is derived from an EMBL/GenBank/DDBJ whole genome shotgun (WGS) entry which is preliminary data.</text>
</comment>
<feature type="transmembrane region" description="Helical" evidence="1">
    <location>
        <begin position="125"/>
        <end position="142"/>
    </location>
</feature>